<feature type="region of interest" description="Disordered" evidence="1">
    <location>
        <begin position="301"/>
        <end position="326"/>
    </location>
</feature>
<evidence type="ECO:0000313" key="2">
    <source>
        <dbReference type="EMBL" id="KAJ5114447.1"/>
    </source>
</evidence>
<feature type="compositionally biased region" description="Polar residues" evidence="1">
    <location>
        <begin position="12"/>
        <end position="52"/>
    </location>
</feature>
<organism evidence="2 3">
    <name type="scientific">Penicillium alfredii</name>
    <dbReference type="NCBI Taxonomy" id="1506179"/>
    <lineage>
        <taxon>Eukaryota</taxon>
        <taxon>Fungi</taxon>
        <taxon>Dikarya</taxon>
        <taxon>Ascomycota</taxon>
        <taxon>Pezizomycotina</taxon>
        <taxon>Eurotiomycetes</taxon>
        <taxon>Eurotiomycetidae</taxon>
        <taxon>Eurotiales</taxon>
        <taxon>Aspergillaceae</taxon>
        <taxon>Penicillium</taxon>
    </lineage>
</organism>
<keyword evidence="3" id="KW-1185">Reference proteome</keyword>
<reference evidence="2" key="1">
    <citation type="submission" date="2022-11" db="EMBL/GenBank/DDBJ databases">
        <authorList>
            <person name="Petersen C."/>
        </authorList>
    </citation>
    <scope>NUCLEOTIDE SEQUENCE</scope>
    <source>
        <strain evidence="2">IBT 34128</strain>
    </source>
</reference>
<accession>A0A9W9G9G1</accession>
<sequence>MADKPENKRATRATNSHPEPPDTSSSQTPNTSARTESNSTPPSLASRVQSSAAGLARSAFQPSSATELAQTLASGTNGKAAGSSSATSVNTQHTASRDGSAAARSSRTSQTGTGPGPAESFRSASCSAAGQGETVLPLLTEEAFLRGDTDAGIGIERDGASLDTLQSETGNWKGKQRAQDPVQMEFDTVWRRGDSVSETPAPTADTQSESLADGAAVVSLLSDTSFDPFATEPENAEDLNLDLDPAAPPPPLTASEIEMLDSFRRQLPPSTQETPTHQAQYQHQPRLTAQSLVPDIDTFLAENDPSATSNRNGHTATGISNQATTTDPATISSLRDSVLTHLPGATDWLNVHERYHDEVWGYLRPVLEAARIEIEEKEKETGREHEGDDGPAVRRLKMILAHMRVQV</sequence>
<feature type="region of interest" description="Disordered" evidence="1">
    <location>
        <begin position="1"/>
        <end position="129"/>
    </location>
</feature>
<reference evidence="2" key="2">
    <citation type="journal article" date="2023" name="IMA Fungus">
        <title>Comparative genomic study of the Penicillium genus elucidates a diverse pangenome and 15 lateral gene transfer events.</title>
        <authorList>
            <person name="Petersen C."/>
            <person name="Sorensen T."/>
            <person name="Nielsen M.R."/>
            <person name="Sondergaard T.E."/>
            <person name="Sorensen J.L."/>
            <person name="Fitzpatrick D.A."/>
            <person name="Frisvad J.C."/>
            <person name="Nielsen K.L."/>
        </authorList>
    </citation>
    <scope>NUCLEOTIDE SEQUENCE</scope>
    <source>
        <strain evidence="2">IBT 34128</strain>
    </source>
</reference>
<feature type="compositionally biased region" description="Polar residues" evidence="1">
    <location>
        <begin position="305"/>
        <end position="326"/>
    </location>
</feature>
<dbReference type="OrthoDB" id="5337545at2759"/>
<evidence type="ECO:0000313" key="3">
    <source>
        <dbReference type="Proteomes" id="UP001141434"/>
    </source>
</evidence>
<dbReference type="AlphaFoldDB" id="A0A9W9G9G1"/>
<gene>
    <name evidence="2" type="ORF">NUU61_000206</name>
</gene>
<feature type="region of interest" description="Disordered" evidence="1">
    <location>
        <begin position="151"/>
        <end position="182"/>
    </location>
</feature>
<dbReference type="Proteomes" id="UP001141434">
    <property type="component" value="Unassembled WGS sequence"/>
</dbReference>
<name>A0A9W9G9G1_9EURO</name>
<dbReference type="GeneID" id="81389958"/>
<comment type="caution">
    <text evidence="2">The sequence shown here is derived from an EMBL/GenBank/DDBJ whole genome shotgun (WGS) entry which is preliminary data.</text>
</comment>
<evidence type="ECO:0000256" key="1">
    <source>
        <dbReference type="SAM" id="MobiDB-lite"/>
    </source>
</evidence>
<dbReference type="RefSeq" id="XP_056515640.1">
    <property type="nucleotide sequence ID" value="XM_056650790.1"/>
</dbReference>
<protein>
    <submittedName>
        <fullName evidence="2">Uncharacterized protein</fullName>
    </submittedName>
</protein>
<feature type="compositionally biased region" description="Low complexity" evidence="1">
    <location>
        <begin position="97"/>
        <end position="112"/>
    </location>
</feature>
<feature type="compositionally biased region" description="Basic and acidic residues" evidence="1">
    <location>
        <begin position="151"/>
        <end position="160"/>
    </location>
</feature>
<feature type="compositionally biased region" description="Polar residues" evidence="1">
    <location>
        <begin position="60"/>
        <end position="93"/>
    </location>
</feature>
<dbReference type="EMBL" id="JAPMSZ010000001">
    <property type="protein sequence ID" value="KAJ5114447.1"/>
    <property type="molecule type" value="Genomic_DNA"/>
</dbReference>
<proteinExistence type="predicted"/>